<gene>
    <name evidence="5" type="ORF">ANDGO_03500</name>
</gene>
<sequence length="239" mass="25946">MNMFVVLRRYKANLTSLLREIPGNPDSWKMRMDAAVMHLQSELSNLRTSRPVASILDNVKVSSGPSAGAGKHAPGIPLSTIAAIVAKPPSSILVSPHDPNLMNSVQQAIKNSFPGYGVSASSASSITVSIPRVTGDQREKMVKEALKFGENAKVTIRQVRKDWLKDLERKVVDSSSSKGAAKGKADKDKDKDKGKSDKADGMGKEEFKRVEKAVQSVTDEMVSSVESVVKQKEKDLLEN</sequence>
<name>A0A8K0AGP3_ANDGO</name>
<dbReference type="SUPFAM" id="SSF55194">
    <property type="entry name" value="Ribosome recycling factor, RRF"/>
    <property type="match status" value="1"/>
</dbReference>
<dbReference type="OrthoDB" id="407355at2759"/>
<evidence type="ECO:0000256" key="1">
    <source>
        <dbReference type="ARBA" id="ARBA00005912"/>
    </source>
</evidence>
<dbReference type="GO" id="GO:0006412">
    <property type="term" value="P:translation"/>
    <property type="evidence" value="ECO:0007669"/>
    <property type="project" value="UniProtKB-KW"/>
</dbReference>
<dbReference type="GO" id="GO:0005739">
    <property type="term" value="C:mitochondrion"/>
    <property type="evidence" value="ECO:0007669"/>
    <property type="project" value="TreeGrafter"/>
</dbReference>
<dbReference type="Pfam" id="PF01765">
    <property type="entry name" value="RRF"/>
    <property type="match status" value="1"/>
</dbReference>
<evidence type="ECO:0000256" key="3">
    <source>
        <dbReference type="SAM" id="MobiDB-lite"/>
    </source>
</evidence>
<dbReference type="Proteomes" id="UP000799049">
    <property type="component" value="Unassembled WGS sequence"/>
</dbReference>
<reference evidence="5" key="1">
    <citation type="submission" date="2019-09" db="EMBL/GenBank/DDBJ databases">
        <title>The Mitochondrial Proteome of the Jakobid, Andalucia godoyi, a Protist With the Most Gene-Rich and Bacteria-Like Mitochondrial Genome.</title>
        <authorList>
            <person name="Gray M.W."/>
            <person name="Burger G."/>
            <person name="Derelle R."/>
            <person name="Klimes V."/>
            <person name="Leger M."/>
            <person name="Sarrasin M."/>
            <person name="Vlcek C."/>
            <person name="Roger A.J."/>
            <person name="Elias M."/>
            <person name="Lang B.F."/>
        </authorList>
    </citation>
    <scope>NUCLEOTIDE SEQUENCE</scope>
    <source>
        <strain evidence="5">And28</strain>
    </source>
</reference>
<keyword evidence="2" id="KW-0648">Protein biosynthesis</keyword>
<keyword evidence="6" id="KW-1185">Reference proteome</keyword>
<feature type="compositionally biased region" description="Low complexity" evidence="3">
    <location>
        <begin position="173"/>
        <end position="182"/>
    </location>
</feature>
<feature type="domain" description="Ribosome recycling factor" evidence="4">
    <location>
        <begin position="39"/>
        <end position="178"/>
    </location>
</feature>
<dbReference type="InterPro" id="IPR036191">
    <property type="entry name" value="RRF_sf"/>
</dbReference>
<evidence type="ECO:0000313" key="6">
    <source>
        <dbReference type="Proteomes" id="UP000799049"/>
    </source>
</evidence>
<dbReference type="Gene3D" id="1.10.132.20">
    <property type="entry name" value="Ribosome-recycling factor"/>
    <property type="match status" value="1"/>
</dbReference>
<organism evidence="5 6">
    <name type="scientific">Andalucia godoyi</name>
    <name type="common">Flagellate</name>
    <dbReference type="NCBI Taxonomy" id="505711"/>
    <lineage>
        <taxon>Eukaryota</taxon>
        <taxon>Discoba</taxon>
        <taxon>Jakobida</taxon>
        <taxon>Andalucina</taxon>
        <taxon>Andaluciidae</taxon>
        <taxon>Andalucia</taxon>
    </lineage>
</organism>
<accession>A0A8K0AGP3</accession>
<comment type="similarity">
    <text evidence="1">Belongs to the RRF family.</text>
</comment>
<proteinExistence type="inferred from homology"/>
<dbReference type="EMBL" id="VRVR01000053">
    <property type="protein sequence ID" value="KAF0852204.1"/>
    <property type="molecule type" value="Genomic_DNA"/>
</dbReference>
<dbReference type="GO" id="GO:0043023">
    <property type="term" value="F:ribosomal large subunit binding"/>
    <property type="evidence" value="ECO:0007669"/>
    <property type="project" value="TreeGrafter"/>
</dbReference>
<dbReference type="Gene3D" id="3.30.1360.40">
    <property type="match status" value="1"/>
</dbReference>
<feature type="compositionally biased region" description="Basic and acidic residues" evidence="3">
    <location>
        <begin position="183"/>
        <end position="208"/>
    </location>
</feature>
<dbReference type="InterPro" id="IPR023584">
    <property type="entry name" value="Ribosome_recyc_fac_dom"/>
</dbReference>
<feature type="region of interest" description="Disordered" evidence="3">
    <location>
        <begin position="170"/>
        <end position="208"/>
    </location>
</feature>
<evidence type="ECO:0000313" key="5">
    <source>
        <dbReference type="EMBL" id="KAF0852204.1"/>
    </source>
</evidence>
<dbReference type="AlphaFoldDB" id="A0A8K0AGP3"/>
<dbReference type="InterPro" id="IPR002661">
    <property type="entry name" value="Ribosome_recyc_fac"/>
</dbReference>
<evidence type="ECO:0000256" key="2">
    <source>
        <dbReference type="ARBA" id="ARBA00022917"/>
    </source>
</evidence>
<comment type="caution">
    <text evidence="5">The sequence shown here is derived from an EMBL/GenBank/DDBJ whole genome shotgun (WGS) entry which is preliminary data.</text>
</comment>
<protein>
    <submittedName>
        <fullName evidence="5">Mitochondrial ribosome recycling factor</fullName>
    </submittedName>
</protein>
<dbReference type="PANTHER" id="PTHR20982:SF3">
    <property type="entry name" value="MITOCHONDRIAL RIBOSOME RECYCLING FACTOR PSEUDO 1"/>
    <property type="match status" value="1"/>
</dbReference>
<evidence type="ECO:0000259" key="4">
    <source>
        <dbReference type="Pfam" id="PF01765"/>
    </source>
</evidence>
<dbReference type="PANTHER" id="PTHR20982">
    <property type="entry name" value="RIBOSOME RECYCLING FACTOR"/>
    <property type="match status" value="1"/>
</dbReference>